<feature type="transmembrane region" description="Helical" evidence="1">
    <location>
        <begin position="350"/>
        <end position="369"/>
    </location>
</feature>
<evidence type="ECO:0008006" key="4">
    <source>
        <dbReference type="Google" id="ProtNLM"/>
    </source>
</evidence>
<organism evidence="2 3">
    <name type="scientific">Gordonia effusa NBRC 100432</name>
    <dbReference type="NCBI Taxonomy" id="1077974"/>
    <lineage>
        <taxon>Bacteria</taxon>
        <taxon>Bacillati</taxon>
        <taxon>Actinomycetota</taxon>
        <taxon>Actinomycetes</taxon>
        <taxon>Mycobacteriales</taxon>
        <taxon>Gordoniaceae</taxon>
        <taxon>Gordonia</taxon>
    </lineage>
</organism>
<feature type="transmembrane region" description="Helical" evidence="1">
    <location>
        <begin position="271"/>
        <end position="291"/>
    </location>
</feature>
<feature type="transmembrane region" description="Helical" evidence="1">
    <location>
        <begin position="537"/>
        <end position="561"/>
    </location>
</feature>
<dbReference type="EMBL" id="BAEH01000018">
    <property type="protein sequence ID" value="GAB17019.1"/>
    <property type="molecule type" value="Genomic_DNA"/>
</dbReference>
<sequence length="570" mass="59150">MFTAWLVSAVATFAIMAPLWRPGYLLYRDAVSTPRTFLTDSTLGIGGNPPRAVPQDGLIALLSSVVNGGTVVVAILTLSLLLAGVGYGLLAGRVVRGAGATGVAAASIIALWNPFVAERLLQGHWSLFTSYAALGWILLSALRIKESWDSDVRPAGKWHNWAILFLATLVAALTPSGWLIGSVVVLAALSIPLLIRRRCIAAMLSAAPIVIGSLPLLVSAAVGTSVTTAPAISVSTFALRAEPGLGRLLTAVSLGGIWNADAEPSSRQSGWATVAALLFTAVVAVGIWWLWHTRNALDSSARSVIVTALALAGGALTVIVCVSAGPGMSALKWLTESVAGAGLLRDTTKFAIFAIPLIALAAAGFVDALKRWVPAGFAIATVLVLVVAPLPDLVWGVGGAITPVRYPDEWRAVADRISADEGAIALWPGDTVRRFDFTDGPSLDPTARMVRATVAESGELRVDGVVIDPGSAWATDVHRMLASGGDLGSLGIGWVLASAPVPSLSNEVPVFRGPTLTLYRISNPHNDFAASTTSRGAALTALGGWIGAIIASVVALVGAAIRRRLAPRPR</sequence>
<dbReference type="eggNOG" id="ENOG502Z7TU">
    <property type="taxonomic scope" value="Bacteria"/>
</dbReference>
<feature type="transmembrane region" description="Helical" evidence="1">
    <location>
        <begin position="376"/>
        <end position="401"/>
    </location>
</feature>
<reference evidence="2 3" key="1">
    <citation type="submission" date="2011-12" db="EMBL/GenBank/DDBJ databases">
        <title>Whole genome shotgun sequence of Gordonia effusa NBRC 100432.</title>
        <authorList>
            <person name="Yoshida I."/>
            <person name="Takarada H."/>
            <person name="Hosoyama A."/>
            <person name="Tsuchikane K."/>
            <person name="Katsumata H."/>
            <person name="Yamazaki S."/>
            <person name="Fujita N."/>
        </authorList>
    </citation>
    <scope>NUCLEOTIDE SEQUENCE [LARGE SCALE GENOMIC DNA]</scope>
    <source>
        <strain evidence="2 3">NBRC 100432</strain>
    </source>
</reference>
<gene>
    <name evidence="2" type="ORF">GOEFS_018_00510</name>
</gene>
<evidence type="ECO:0000256" key="1">
    <source>
        <dbReference type="SAM" id="Phobius"/>
    </source>
</evidence>
<feature type="transmembrane region" description="Helical" evidence="1">
    <location>
        <begin position="94"/>
        <end position="112"/>
    </location>
</feature>
<feature type="transmembrane region" description="Helical" evidence="1">
    <location>
        <begin position="58"/>
        <end position="82"/>
    </location>
</feature>
<dbReference type="STRING" id="1077974.GOEFS_018_00510"/>
<comment type="caution">
    <text evidence="2">The sequence shown here is derived from an EMBL/GenBank/DDBJ whole genome shotgun (WGS) entry which is preliminary data.</text>
</comment>
<feature type="transmembrane region" description="Helical" evidence="1">
    <location>
        <begin position="124"/>
        <end position="144"/>
    </location>
</feature>
<keyword evidence="3" id="KW-1185">Reference proteome</keyword>
<dbReference type="Proteomes" id="UP000035034">
    <property type="component" value="Unassembled WGS sequence"/>
</dbReference>
<name>H0QW18_9ACTN</name>
<evidence type="ECO:0000313" key="3">
    <source>
        <dbReference type="Proteomes" id="UP000035034"/>
    </source>
</evidence>
<keyword evidence="1" id="KW-0812">Transmembrane</keyword>
<feature type="transmembrane region" description="Helical" evidence="1">
    <location>
        <begin position="303"/>
        <end position="325"/>
    </location>
</feature>
<evidence type="ECO:0000313" key="2">
    <source>
        <dbReference type="EMBL" id="GAB17019.1"/>
    </source>
</evidence>
<accession>H0QW18</accession>
<feature type="transmembrane region" description="Helical" evidence="1">
    <location>
        <begin position="202"/>
        <end position="222"/>
    </location>
</feature>
<protein>
    <recommendedName>
        <fullName evidence="4">Glycosyltransferase RgtA/B/C/D-like domain-containing protein</fullName>
    </recommendedName>
</protein>
<keyword evidence="1" id="KW-0472">Membrane</keyword>
<proteinExistence type="predicted"/>
<keyword evidence="1" id="KW-1133">Transmembrane helix</keyword>
<dbReference type="AlphaFoldDB" id="H0QW18"/>